<organism evidence="1 2">
    <name type="scientific">Acetobacter sicerae</name>
    <dbReference type="NCBI Taxonomy" id="85325"/>
    <lineage>
        <taxon>Bacteria</taxon>
        <taxon>Pseudomonadati</taxon>
        <taxon>Pseudomonadota</taxon>
        <taxon>Alphaproteobacteria</taxon>
        <taxon>Acetobacterales</taxon>
        <taxon>Acetobacteraceae</taxon>
        <taxon>Acetobacter</taxon>
    </lineage>
</organism>
<proteinExistence type="predicted"/>
<protein>
    <submittedName>
        <fullName evidence="1">Uncharacterized protein</fullName>
    </submittedName>
</protein>
<evidence type="ECO:0000313" key="1">
    <source>
        <dbReference type="EMBL" id="MCE0744593.1"/>
    </source>
</evidence>
<name>A0ABS8VUC8_9PROT</name>
<gene>
    <name evidence="1" type="ORF">LWC05_11940</name>
</gene>
<feature type="non-terminal residue" evidence="1">
    <location>
        <position position="96"/>
    </location>
</feature>
<keyword evidence="2" id="KW-1185">Reference proteome</keyword>
<reference evidence="1 2" key="1">
    <citation type="submission" date="2021-12" db="EMBL/GenBank/DDBJ databases">
        <title>Genome sequence of Acetobacter sicerae DmPark20a_162.</title>
        <authorList>
            <person name="Chaston J.M."/>
        </authorList>
    </citation>
    <scope>NUCLEOTIDE SEQUENCE [LARGE SCALE GENOMIC DNA]</scope>
    <source>
        <strain evidence="1 2">DmPark20a_162</strain>
    </source>
</reference>
<dbReference type="Proteomes" id="UP001521074">
    <property type="component" value="Unassembled WGS sequence"/>
</dbReference>
<comment type="caution">
    <text evidence="1">The sequence shown here is derived from an EMBL/GenBank/DDBJ whole genome shotgun (WGS) entry which is preliminary data.</text>
</comment>
<dbReference type="EMBL" id="JAJSOJ010000041">
    <property type="protein sequence ID" value="MCE0744593.1"/>
    <property type="molecule type" value="Genomic_DNA"/>
</dbReference>
<evidence type="ECO:0000313" key="2">
    <source>
        <dbReference type="Proteomes" id="UP001521074"/>
    </source>
</evidence>
<dbReference type="RefSeq" id="WP_232878396.1">
    <property type="nucleotide sequence ID" value="NZ_JAJSOJ010000041.1"/>
</dbReference>
<sequence length="96" mass="10066">MMGPRAGTLLFRRGLPLAMVVEITGSDGNAADLTGCVFTSQVRDTLGTLVATLVAEVVVGAVGLVQLRCSDTSQWPLGQLWCDCDVSWPNGVTTPT</sequence>
<accession>A0ABS8VUC8</accession>